<evidence type="ECO:0000313" key="4">
    <source>
        <dbReference type="Proteomes" id="UP001295684"/>
    </source>
</evidence>
<reference evidence="3" key="1">
    <citation type="submission" date="2023-07" db="EMBL/GenBank/DDBJ databases">
        <authorList>
            <consortium name="AG Swart"/>
            <person name="Singh M."/>
            <person name="Singh A."/>
            <person name="Seah K."/>
            <person name="Emmerich C."/>
        </authorList>
    </citation>
    <scope>NUCLEOTIDE SEQUENCE</scope>
    <source>
        <strain evidence="3">DP1</strain>
    </source>
</reference>
<feature type="domain" description="DNA/pantothenate metabolism flavoprotein C-terminal" evidence="2">
    <location>
        <begin position="1"/>
        <end position="88"/>
    </location>
</feature>
<accession>A0AAD1UPJ4</accession>
<dbReference type="AlphaFoldDB" id="A0AAD1UPJ4"/>
<protein>
    <recommendedName>
        <fullName evidence="2">DNA/pantothenate metabolism flavoprotein C-terminal domain-containing protein</fullName>
    </recommendedName>
</protein>
<sequence>MAAAVSDFYIPDSSLSTHKIQSKDHGDGLTISLEPVPKKLKSIVEDWNPNTFLVSFKLETDSKILLEKARSAIEKYNVHLVVANELHSRYDQAVLISAVEGSEPVILNKNPSDPIEKEIVEGIINAHISA</sequence>
<dbReference type="InterPro" id="IPR035929">
    <property type="entry name" value="CoaB-like_sf"/>
</dbReference>
<comment type="similarity">
    <text evidence="1">Belongs to the PPC synthetase family.</text>
</comment>
<comment type="caution">
    <text evidence="3">The sequence shown here is derived from an EMBL/GenBank/DDBJ whole genome shotgun (WGS) entry which is preliminary data.</text>
</comment>
<gene>
    <name evidence="3" type="ORF">ECRASSUSDP1_LOCUS13116</name>
</gene>
<evidence type="ECO:0000313" key="3">
    <source>
        <dbReference type="EMBL" id="CAI2371791.1"/>
    </source>
</evidence>
<dbReference type="PANTHER" id="PTHR12290">
    <property type="entry name" value="CORNICHON-RELATED"/>
    <property type="match status" value="1"/>
</dbReference>
<organism evidence="3 4">
    <name type="scientific">Euplotes crassus</name>
    <dbReference type="NCBI Taxonomy" id="5936"/>
    <lineage>
        <taxon>Eukaryota</taxon>
        <taxon>Sar</taxon>
        <taxon>Alveolata</taxon>
        <taxon>Ciliophora</taxon>
        <taxon>Intramacronucleata</taxon>
        <taxon>Spirotrichea</taxon>
        <taxon>Hypotrichia</taxon>
        <taxon>Euplotida</taxon>
        <taxon>Euplotidae</taxon>
        <taxon>Moneuplotes</taxon>
    </lineage>
</organism>
<dbReference type="InterPro" id="IPR007085">
    <property type="entry name" value="DNA/pantothenate-metab_flavo_C"/>
</dbReference>
<proteinExistence type="inferred from homology"/>
<dbReference type="Gene3D" id="3.40.50.10300">
    <property type="entry name" value="CoaB-like"/>
    <property type="match status" value="1"/>
</dbReference>
<dbReference type="Proteomes" id="UP001295684">
    <property type="component" value="Unassembled WGS sequence"/>
</dbReference>
<dbReference type="Pfam" id="PF04127">
    <property type="entry name" value="DFP"/>
    <property type="match status" value="1"/>
</dbReference>
<dbReference type="GO" id="GO:0003824">
    <property type="term" value="F:catalytic activity"/>
    <property type="evidence" value="ECO:0007669"/>
    <property type="project" value="UniProtKB-ARBA"/>
</dbReference>
<evidence type="ECO:0000259" key="2">
    <source>
        <dbReference type="Pfam" id="PF04127"/>
    </source>
</evidence>
<name>A0AAD1UPJ4_EUPCR</name>
<evidence type="ECO:0000256" key="1">
    <source>
        <dbReference type="ARBA" id="ARBA00005703"/>
    </source>
</evidence>
<dbReference type="GO" id="GO:0015937">
    <property type="term" value="P:coenzyme A biosynthetic process"/>
    <property type="evidence" value="ECO:0007669"/>
    <property type="project" value="UniProtKB-ARBA"/>
</dbReference>
<dbReference type="EMBL" id="CAMPGE010013048">
    <property type="protein sequence ID" value="CAI2371791.1"/>
    <property type="molecule type" value="Genomic_DNA"/>
</dbReference>
<dbReference type="SUPFAM" id="SSF102645">
    <property type="entry name" value="CoaB-like"/>
    <property type="match status" value="1"/>
</dbReference>
<keyword evidence="4" id="KW-1185">Reference proteome</keyword>